<proteinExistence type="predicted"/>
<protein>
    <submittedName>
        <fullName evidence="1">Uncharacterized protein</fullName>
    </submittedName>
</protein>
<accession>T0JSL7</accession>
<dbReference type="Proteomes" id="UP000015520">
    <property type="component" value="Unassembled WGS sequence"/>
</dbReference>
<evidence type="ECO:0000313" key="2">
    <source>
        <dbReference type="Proteomes" id="UP000015520"/>
    </source>
</evidence>
<name>T0JSL7_9BACT</name>
<comment type="caution">
    <text evidence="1">The sequence shown here is derived from an EMBL/GenBank/DDBJ whole genome shotgun (WGS) entry which is preliminary data.</text>
</comment>
<keyword evidence="2" id="KW-1185">Reference proteome</keyword>
<evidence type="ECO:0000313" key="1">
    <source>
        <dbReference type="EMBL" id="EQB39977.1"/>
    </source>
</evidence>
<dbReference type="EMBL" id="AUPZ01000004">
    <property type="protein sequence ID" value="EQB39977.1"/>
    <property type="molecule type" value="Genomic_DNA"/>
</dbReference>
<organism evidence="1 2">
    <name type="scientific">Sulfurimonas hongkongensis</name>
    <dbReference type="NCBI Taxonomy" id="1172190"/>
    <lineage>
        <taxon>Bacteria</taxon>
        <taxon>Pseudomonadati</taxon>
        <taxon>Campylobacterota</taxon>
        <taxon>Epsilonproteobacteria</taxon>
        <taxon>Campylobacterales</taxon>
        <taxon>Sulfurimonadaceae</taxon>
        <taxon>Sulfurimonas</taxon>
    </lineage>
</organism>
<dbReference type="AlphaFoldDB" id="T0JSL7"/>
<reference evidence="1 2" key="1">
    <citation type="submission" date="2013-07" db="EMBL/GenBank/DDBJ databases">
        <title>Sulfurimonas hongkongensis AST-10 Genome Sequencing.</title>
        <authorList>
            <person name="Cai L."/>
            <person name="Zhang T."/>
        </authorList>
    </citation>
    <scope>NUCLEOTIDE SEQUENCE [LARGE SCALE GENOMIC DNA]</scope>
    <source>
        <strain evidence="1 2">AST-10</strain>
    </source>
</reference>
<sequence>MSKAHYLTLSFLTESLTTASAEGSRTGIVLKNIKGDQLVLY</sequence>
<gene>
    <name evidence="1" type="ORF">M947_02850</name>
</gene>